<feature type="chain" id="PRO_5028997632" evidence="1">
    <location>
        <begin position="26"/>
        <end position="108"/>
    </location>
</feature>
<reference evidence="2" key="1">
    <citation type="journal article" date="2020" name="BMC">
        <title>Leishmania infection induces a limited differential gene expression in the sand fly midgut.</title>
        <authorList>
            <person name="Coutinho-Abreu I.V."/>
            <person name="Serafim T.D."/>
            <person name="Meneses C."/>
            <person name="Kamhawi S."/>
            <person name="Oliveira F."/>
            <person name="Valenzuela J.G."/>
        </authorList>
    </citation>
    <scope>NUCLEOTIDE SEQUENCE</scope>
    <source>
        <strain evidence="2">Jacobina</strain>
        <tissue evidence="2">Midgut</tissue>
    </source>
</reference>
<keyword evidence="1" id="KW-0732">Signal</keyword>
<protein>
    <submittedName>
        <fullName evidence="2">Putative secreted protein</fullName>
    </submittedName>
</protein>
<evidence type="ECO:0000313" key="2">
    <source>
        <dbReference type="EMBL" id="MBC1173236.1"/>
    </source>
</evidence>
<organism evidence="2">
    <name type="scientific">Lutzomyia longipalpis</name>
    <name type="common">Sand fly</name>
    <dbReference type="NCBI Taxonomy" id="7200"/>
    <lineage>
        <taxon>Eukaryota</taxon>
        <taxon>Metazoa</taxon>
        <taxon>Ecdysozoa</taxon>
        <taxon>Arthropoda</taxon>
        <taxon>Hexapoda</taxon>
        <taxon>Insecta</taxon>
        <taxon>Pterygota</taxon>
        <taxon>Neoptera</taxon>
        <taxon>Endopterygota</taxon>
        <taxon>Diptera</taxon>
        <taxon>Nematocera</taxon>
        <taxon>Psychodoidea</taxon>
        <taxon>Psychodidae</taxon>
        <taxon>Lutzomyia</taxon>
        <taxon>Lutzomyia</taxon>
    </lineage>
</organism>
<name>A0A7G3APP9_LUTLO</name>
<dbReference type="EMBL" id="GITU01004533">
    <property type="protein sequence ID" value="MBC1173236.1"/>
    <property type="molecule type" value="Transcribed_RNA"/>
</dbReference>
<accession>A0A7G3APP9</accession>
<sequence>MHADFLFPEMLWMMRLLGIYSSVLCECLPLRHTSFQVVNPSLQDGQLLIQHRQPRATGHVERIQKVCYSLNAGRNDLNVLPIGPILVNLALIVRHFTAKFTKQLIFIQ</sequence>
<proteinExistence type="predicted"/>
<feature type="signal peptide" evidence="1">
    <location>
        <begin position="1"/>
        <end position="25"/>
    </location>
</feature>
<evidence type="ECO:0000256" key="1">
    <source>
        <dbReference type="SAM" id="SignalP"/>
    </source>
</evidence>
<dbReference type="AlphaFoldDB" id="A0A7G3APP9"/>